<evidence type="ECO:0000256" key="1">
    <source>
        <dbReference type="SAM" id="MobiDB-lite"/>
    </source>
</evidence>
<keyword evidence="4" id="KW-1185">Reference proteome</keyword>
<sequence length="355" mass="38373">MRAHPGRRASLGTSDSATAESPKGATIAVTLRFSAADLLRCRFAISPAFETLSAIRLTLPEESPGQHRPWLAAVADRVAGLDLRPITVLQPRRGYTPDFLAPPPTGASLSFDDELARIAATPPERVAAEIARSLHDTPGAADSDVGRLLSGNPVDLLVGLIRTAWQELVEPFWPRVRALLDADVGFQTRRLAEGGLDRLFAELHPALRWHDNTLIRARGDDDHRDLAGAGLVLQPSVFKWDQVIVVLDEPWQPTVIYPARGTGGLWETRPGTTDAALGRLIGRTRAALLIGLTEPAATTTLAHRHALAPATVSEHLTVLRDAGFVTGERHRHEIRYRRTALGTAAVDVPSGGNSR</sequence>
<dbReference type="InterPro" id="IPR045981">
    <property type="entry name" value="DUF5937"/>
</dbReference>
<dbReference type="EMBL" id="FZPH01000003">
    <property type="protein sequence ID" value="SNT10149.1"/>
    <property type="molecule type" value="Genomic_DNA"/>
</dbReference>
<dbReference type="Gene3D" id="1.10.10.10">
    <property type="entry name" value="Winged helix-like DNA-binding domain superfamily/Winged helix DNA-binding domain"/>
    <property type="match status" value="1"/>
</dbReference>
<protein>
    <submittedName>
        <fullName evidence="3">Helix-turn-helix domain-containing protein</fullName>
    </submittedName>
</protein>
<dbReference type="InterPro" id="IPR051011">
    <property type="entry name" value="Metal_resp_trans_reg"/>
</dbReference>
<accession>A0A239JWU6</accession>
<gene>
    <name evidence="3" type="ORF">SAMN05421812_103164</name>
</gene>
<feature type="region of interest" description="Disordered" evidence="1">
    <location>
        <begin position="1"/>
        <end position="21"/>
    </location>
</feature>
<evidence type="ECO:0000313" key="4">
    <source>
        <dbReference type="Proteomes" id="UP000198362"/>
    </source>
</evidence>
<feature type="domain" description="DUF5937" evidence="2">
    <location>
        <begin position="160"/>
        <end position="260"/>
    </location>
</feature>
<dbReference type="InterPro" id="IPR036390">
    <property type="entry name" value="WH_DNA-bd_sf"/>
</dbReference>
<dbReference type="PANTHER" id="PTHR43132">
    <property type="entry name" value="ARSENICAL RESISTANCE OPERON REPRESSOR ARSR-RELATED"/>
    <property type="match status" value="1"/>
</dbReference>
<evidence type="ECO:0000259" key="2">
    <source>
        <dbReference type="Pfam" id="PF19361"/>
    </source>
</evidence>
<proteinExistence type="predicted"/>
<dbReference type="Proteomes" id="UP000198362">
    <property type="component" value="Unassembled WGS sequence"/>
</dbReference>
<dbReference type="RefSeq" id="WP_245870716.1">
    <property type="nucleotide sequence ID" value="NZ_FZPH01000003.1"/>
</dbReference>
<organism evidence="3 4">
    <name type="scientific">Asanoa hainanensis</name>
    <dbReference type="NCBI Taxonomy" id="560556"/>
    <lineage>
        <taxon>Bacteria</taxon>
        <taxon>Bacillati</taxon>
        <taxon>Actinomycetota</taxon>
        <taxon>Actinomycetes</taxon>
        <taxon>Micromonosporales</taxon>
        <taxon>Micromonosporaceae</taxon>
        <taxon>Asanoa</taxon>
    </lineage>
</organism>
<dbReference type="PANTHER" id="PTHR43132:SF8">
    <property type="entry name" value="HTH-TYPE TRANSCRIPTIONAL REGULATOR KMTR"/>
    <property type="match status" value="1"/>
</dbReference>
<evidence type="ECO:0000313" key="3">
    <source>
        <dbReference type="EMBL" id="SNT10149.1"/>
    </source>
</evidence>
<reference evidence="3 4" key="1">
    <citation type="submission" date="2017-06" db="EMBL/GenBank/DDBJ databases">
        <authorList>
            <person name="Kim H.J."/>
            <person name="Triplett B.A."/>
        </authorList>
    </citation>
    <scope>NUCLEOTIDE SEQUENCE [LARGE SCALE GENOMIC DNA]</scope>
    <source>
        <strain evidence="3 4">CGMCC 4.5593</strain>
    </source>
</reference>
<dbReference type="CDD" id="cd00090">
    <property type="entry name" value="HTH_ARSR"/>
    <property type="match status" value="1"/>
</dbReference>
<name>A0A239JWU6_9ACTN</name>
<dbReference type="InterPro" id="IPR011991">
    <property type="entry name" value="ArsR-like_HTH"/>
</dbReference>
<dbReference type="SUPFAM" id="SSF46785">
    <property type="entry name" value="Winged helix' DNA-binding domain"/>
    <property type="match status" value="1"/>
</dbReference>
<dbReference type="AlphaFoldDB" id="A0A239JWU6"/>
<dbReference type="InterPro" id="IPR036388">
    <property type="entry name" value="WH-like_DNA-bd_sf"/>
</dbReference>
<dbReference type="Pfam" id="PF19361">
    <property type="entry name" value="DUF5937"/>
    <property type="match status" value="1"/>
</dbReference>